<proteinExistence type="predicted"/>
<organism evidence="3 4">
    <name type="scientific">Roseibium alexandrii</name>
    <dbReference type="NCBI Taxonomy" id="388408"/>
    <lineage>
        <taxon>Bacteria</taxon>
        <taxon>Pseudomonadati</taxon>
        <taxon>Pseudomonadota</taxon>
        <taxon>Alphaproteobacteria</taxon>
        <taxon>Hyphomicrobiales</taxon>
        <taxon>Stappiaceae</taxon>
        <taxon>Roseibium</taxon>
    </lineage>
</organism>
<feature type="domain" description="OmpA-like" evidence="2">
    <location>
        <begin position="68"/>
        <end position="218"/>
    </location>
</feature>
<dbReference type="Proteomes" id="UP000053235">
    <property type="component" value="Unassembled WGS sequence"/>
</dbReference>
<reference evidence="4" key="1">
    <citation type="submission" date="2015-07" db="EMBL/GenBank/DDBJ databases">
        <authorList>
            <person name="Rodrigo-Torres Lidia"/>
            <person name="Arahal R.David."/>
        </authorList>
    </citation>
    <scope>NUCLEOTIDE SEQUENCE [LARGE SCALE GENOMIC DNA]</scope>
    <source>
        <strain evidence="4">CECT 5112</strain>
    </source>
</reference>
<keyword evidence="1" id="KW-0472">Membrane</keyword>
<sequence>MVGKVNNFYLRNVSVFSVFLVFLLWVSVVEAADNCPVTRAFLFPPSEKAKKHLESFGHQDRLFVSISELNGYLDGVPRLRFRSGSEQLPAKIRTCLGYLGKLYQSASKDAREAGANGGDLLFIGHTDPSGSATRNYTLSAARAWYVARVLARVTGRNFKAEGRGAATPWFCSAPINKEEEIKKCAIGDGGPSATAAETTSEDKIDQDRRVEIRFVGSSIAGPRLGFLSHPDLAELGISPDSAIAYFAQRMRYYPEGTTPLSPVVLELGGRVSQKFATNRCAMHVHADTGWTTAEARNSHFDEDALYARLRIVPVVPRNGAGVQSYALELLLATGLVAPVVRDGVDTQSAVVDEAPPSPAEKPYRRHALGLGVPDYWVTRLRLRALLEPLLQEGTDIRQAIDGCWQKVGSDPATWLTEAALTAMPRDFEGLLGEAYDYERRTRMFGLQPGHHLRVMAGGYSLRAGLKIDTAINQARFGVSQDLYLYRAPTAFVDGGQKPSGVTESADLAARSGPEGFRSVSLDPALQLPWLDIAPGTDTAALPLLPMGAVEDTLGYYLDDPFDLERFLRGRVVRVFQPGPSRNDPKGVLMRPNDVKQRRLIYNGGEDGGFGASDLRDTILVGAPSRAALEKFALLYRVDKPASQRRLASNDSSLCYQLMHSDGPEAVVELSKAGVRCGFFRQNVHLSLLLNARIDKADWKVPVGSRIGAFAPESALKNCFQRRHKADRPAGFEAFPATARPDWSLEIRDLGGGIGRPDNFDVKDCRLLALPVLEGGRIRW</sequence>
<accession>A0A0M7AEB6</accession>
<gene>
    <name evidence="3" type="ORF">LAX5112_03293</name>
</gene>
<dbReference type="EMBL" id="CXWD01000013">
    <property type="protein sequence ID" value="CTQ72772.1"/>
    <property type="molecule type" value="Genomic_DNA"/>
</dbReference>
<evidence type="ECO:0000259" key="2">
    <source>
        <dbReference type="PROSITE" id="PS51123"/>
    </source>
</evidence>
<dbReference type="SUPFAM" id="SSF103088">
    <property type="entry name" value="OmpA-like"/>
    <property type="match status" value="1"/>
</dbReference>
<keyword evidence="4" id="KW-1185">Reference proteome</keyword>
<name>A0A0M7AEB6_9HYPH</name>
<dbReference type="GO" id="GO:0016020">
    <property type="term" value="C:membrane"/>
    <property type="evidence" value="ECO:0007669"/>
    <property type="project" value="UniProtKB-UniRule"/>
</dbReference>
<dbReference type="AlphaFoldDB" id="A0A0M7AEB6"/>
<protein>
    <submittedName>
        <fullName evidence="3">Type VI secretion system OmpA/MotB family protein</fullName>
    </submittedName>
</protein>
<dbReference type="InterPro" id="IPR006665">
    <property type="entry name" value="OmpA-like"/>
</dbReference>
<dbReference type="InterPro" id="IPR036737">
    <property type="entry name" value="OmpA-like_sf"/>
</dbReference>
<evidence type="ECO:0000313" key="4">
    <source>
        <dbReference type="Proteomes" id="UP000053235"/>
    </source>
</evidence>
<evidence type="ECO:0000313" key="3">
    <source>
        <dbReference type="EMBL" id="CTQ72772.1"/>
    </source>
</evidence>
<dbReference type="STRING" id="388408.LAX5112_03293"/>
<evidence type="ECO:0000256" key="1">
    <source>
        <dbReference type="PROSITE-ProRule" id="PRU00473"/>
    </source>
</evidence>
<dbReference type="Gene3D" id="3.30.1330.60">
    <property type="entry name" value="OmpA-like domain"/>
    <property type="match status" value="1"/>
</dbReference>
<dbReference type="OrthoDB" id="9792021at2"/>
<dbReference type="PROSITE" id="PS51123">
    <property type="entry name" value="OMPA_2"/>
    <property type="match status" value="1"/>
</dbReference>